<evidence type="ECO:0000256" key="2">
    <source>
        <dbReference type="ARBA" id="ARBA00023008"/>
    </source>
</evidence>
<dbReference type="PANTHER" id="PTHR38439">
    <property type="entry name" value="AURACYANIN-B"/>
    <property type="match status" value="1"/>
</dbReference>
<evidence type="ECO:0000313" key="5">
    <source>
        <dbReference type="Proteomes" id="UP000031057"/>
    </source>
</evidence>
<dbReference type="PANTHER" id="PTHR38439:SF3">
    <property type="entry name" value="COPPER-RESISTANT CUPROPROTEIN COPI"/>
    <property type="match status" value="1"/>
</dbReference>
<dbReference type="Gene3D" id="2.60.40.420">
    <property type="entry name" value="Cupredoxins - blue copper proteins"/>
    <property type="match status" value="1"/>
</dbReference>
<proteinExistence type="predicted"/>
<dbReference type="InterPro" id="IPR050845">
    <property type="entry name" value="Cu-binding_ET"/>
</dbReference>
<evidence type="ECO:0000256" key="1">
    <source>
        <dbReference type="ARBA" id="ARBA00022723"/>
    </source>
</evidence>
<dbReference type="InterPro" id="IPR008972">
    <property type="entry name" value="Cupredoxin"/>
</dbReference>
<dbReference type="STRING" id="1348853.LK12_16970"/>
<name>A0A0B1ZMH4_9SPHN</name>
<accession>A0A0B1ZMH4</accession>
<evidence type="ECO:0000259" key="3">
    <source>
        <dbReference type="Pfam" id="PF00127"/>
    </source>
</evidence>
<sequence length="107" mass="11127">MADAQVVEVELSNFDFTPSTIRLDADKAYALHIVNTASGGHDFTAPEFFAASRVAPEDVASVRDGQVELGGGQTATIHLVPSAGTFSLICTHTGHALLGMKGTIVVS</sequence>
<dbReference type="EMBL" id="JTDI01000005">
    <property type="protein sequence ID" value="KHK90460.1"/>
    <property type="molecule type" value="Genomic_DNA"/>
</dbReference>
<keyword evidence="1" id="KW-0479">Metal-binding</keyword>
<reference evidence="4 5" key="1">
    <citation type="submission" date="2014-10" db="EMBL/GenBank/DDBJ databases">
        <title>Genome sequence of Novosphingobium malaysiense MUSC 273(T).</title>
        <authorList>
            <person name="Lee L.-H."/>
        </authorList>
    </citation>
    <scope>NUCLEOTIDE SEQUENCE [LARGE SCALE GENOMIC DNA]</scope>
    <source>
        <strain evidence="4 5">MUSC 273</strain>
    </source>
</reference>
<comment type="caution">
    <text evidence="4">The sequence shown here is derived from an EMBL/GenBank/DDBJ whole genome shotgun (WGS) entry which is preliminary data.</text>
</comment>
<dbReference type="InterPro" id="IPR000923">
    <property type="entry name" value="BlueCu_1"/>
</dbReference>
<organism evidence="4 5">
    <name type="scientific">Novosphingobium malaysiense</name>
    <dbReference type="NCBI Taxonomy" id="1348853"/>
    <lineage>
        <taxon>Bacteria</taxon>
        <taxon>Pseudomonadati</taxon>
        <taxon>Pseudomonadota</taxon>
        <taxon>Alphaproteobacteria</taxon>
        <taxon>Sphingomonadales</taxon>
        <taxon>Sphingomonadaceae</taxon>
        <taxon>Novosphingobium</taxon>
    </lineage>
</organism>
<protein>
    <recommendedName>
        <fullName evidence="3">Blue (type 1) copper domain-containing protein</fullName>
    </recommendedName>
</protein>
<dbReference type="Pfam" id="PF00127">
    <property type="entry name" value="Copper-bind"/>
    <property type="match status" value="1"/>
</dbReference>
<evidence type="ECO:0000313" key="4">
    <source>
        <dbReference type="EMBL" id="KHK90460.1"/>
    </source>
</evidence>
<keyword evidence="5" id="KW-1185">Reference proteome</keyword>
<keyword evidence="2" id="KW-0186">Copper</keyword>
<dbReference type="GO" id="GO:0009055">
    <property type="term" value="F:electron transfer activity"/>
    <property type="evidence" value="ECO:0007669"/>
    <property type="project" value="InterPro"/>
</dbReference>
<gene>
    <name evidence="4" type="ORF">LK12_16970</name>
</gene>
<dbReference type="AlphaFoldDB" id="A0A0B1ZMH4"/>
<dbReference type="GO" id="GO:0005507">
    <property type="term" value="F:copper ion binding"/>
    <property type="evidence" value="ECO:0007669"/>
    <property type="project" value="InterPro"/>
</dbReference>
<dbReference type="SUPFAM" id="SSF49503">
    <property type="entry name" value="Cupredoxins"/>
    <property type="match status" value="1"/>
</dbReference>
<feature type="domain" description="Blue (type 1) copper" evidence="3">
    <location>
        <begin position="7"/>
        <end position="106"/>
    </location>
</feature>
<dbReference type="Proteomes" id="UP000031057">
    <property type="component" value="Unassembled WGS sequence"/>
</dbReference>